<reference evidence="2" key="1">
    <citation type="journal article" date="2014" name="Front. Microbiol.">
        <title>High frequency of phylogenetically diverse reductive dehalogenase-homologous genes in deep subseafloor sedimentary metagenomes.</title>
        <authorList>
            <person name="Kawai M."/>
            <person name="Futagami T."/>
            <person name="Toyoda A."/>
            <person name="Takaki Y."/>
            <person name="Nishi S."/>
            <person name="Hori S."/>
            <person name="Arai W."/>
            <person name="Tsubouchi T."/>
            <person name="Morono Y."/>
            <person name="Uchiyama I."/>
            <person name="Ito T."/>
            <person name="Fujiyama A."/>
            <person name="Inagaki F."/>
            <person name="Takami H."/>
        </authorList>
    </citation>
    <scope>NUCLEOTIDE SEQUENCE</scope>
    <source>
        <strain evidence="2">Expedition CK06-06</strain>
    </source>
</reference>
<dbReference type="InterPro" id="IPR002178">
    <property type="entry name" value="PTS_EIIA_type-2_dom"/>
</dbReference>
<feature type="domain" description="PTS EIIA type-2" evidence="1">
    <location>
        <begin position="1"/>
        <end position="72"/>
    </location>
</feature>
<accession>X1DD10</accession>
<dbReference type="EMBL" id="BART01022973">
    <property type="protein sequence ID" value="GAH02944.1"/>
    <property type="molecule type" value="Genomic_DNA"/>
</dbReference>
<comment type="caution">
    <text evidence="2">The sequence shown here is derived from an EMBL/GenBank/DDBJ whole genome shotgun (WGS) entry which is preliminary data.</text>
</comment>
<name>X1DD10_9ZZZZ</name>
<dbReference type="SUPFAM" id="SSF55804">
    <property type="entry name" value="Phoshotransferase/anion transport protein"/>
    <property type="match status" value="1"/>
</dbReference>
<evidence type="ECO:0000313" key="2">
    <source>
        <dbReference type="EMBL" id="GAH02944.1"/>
    </source>
</evidence>
<dbReference type="InterPro" id="IPR016152">
    <property type="entry name" value="PTrfase/Anion_transptr"/>
</dbReference>
<dbReference type="Pfam" id="PF00359">
    <property type="entry name" value="PTS_EIIA_2"/>
    <property type="match status" value="1"/>
</dbReference>
<feature type="non-terminal residue" evidence="2">
    <location>
        <position position="1"/>
    </location>
</feature>
<dbReference type="PROSITE" id="PS51094">
    <property type="entry name" value="PTS_EIIA_TYPE_2"/>
    <property type="match status" value="1"/>
</dbReference>
<sequence>EILVARCKEGILFSNKDKYIKAVFILIGTPDERNFHLKALSAIAQIVQSSKFEDMWLKAKGIENLRDIILLGERHRNG</sequence>
<dbReference type="AlphaFoldDB" id="X1DD10"/>
<dbReference type="Gene3D" id="3.40.930.10">
    <property type="entry name" value="Mannitol-specific EII, Chain A"/>
    <property type="match status" value="1"/>
</dbReference>
<protein>
    <recommendedName>
        <fullName evidence="1">PTS EIIA type-2 domain-containing protein</fullName>
    </recommendedName>
</protein>
<evidence type="ECO:0000259" key="1">
    <source>
        <dbReference type="PROSITE" id="PS51094"/>
    </source>
</evidence>
<gene>
    <name evidence="2" type="ORF">S01H4_41935</name>
</gene>
<proteinExistence type="predicted"/>
<organism evidence="2">
    <name type="scientific">marine sediment metagenome</name>
    <dbReference type="NCBI Taxonomy" id="412755"/>
    <lineage>
        <taxon>unclassified sequences</taxon>
        <taxon>metagenomes</taxon>
        <taxon>ecological metagenomes</taxon>
    </lineage>
</organism>